<dbReference type="Gene3D" id="3.100.10.10">
    <property type="match status" value="1"/>
</dbReference>
<evidence type="ECO:0000256" key="3">
    <source>
        <dbReference type="ARBA" id="ARBA00023274"/>
    </source>
</evidence>
<keyword evidence="7" id="KW-1185">Reference proteome</keyword>
<proteinExistence type="inferred from homology"/>
<dbReference type="SUPFAM" id="SSF52080">
    <property type="entry name" value="Ribosomal proteins L15p and L18e"/>
    <property type="match status" value="1"/>
</dbReference>
<evidence type="ECO:0000259" key="5">
    <source>
        <dbReference type="Pfam" id="PF00828"/>
    </source>
</evidence>
<name>W6MX22_9ASCO</name>
<protein>
    <recommendedName>
        <fullName evidence="5">Large ribosomal subunit protein uL15/eL18 domain-containing protein</fullName>
    </recommendedName>
</protein>
<dbReference type="PANTHER" id="PTHR12934">
    <property type="entry name" value="50S RIBOSOMAL PROTEIN L15"/>
    <property type="match status" value="1"/>
</dbReference>
<dbReference type="HAMAP" id="MF_01341">
    <property type="entry name" value="Ribosomal_uL15"/>
    <property type="match status" value="1"/>
</dbReference>
<dbReference type="RefSeq" id="XP_022460130.1">
    <property type="nucleotide sequence ID" value="XM_022600823.1"/>
</dbReference>
<dbReference type="Pfam" id="PF00828">
    <property type="entry name" value="Ribosomal_L27A"/>
    <property type="match status" value="1"/>
</dbReference>
<dbReference type="PANTHER" id="PTHR12934:SF11">
    <property type="entry name" value="LARGE RIBOSOMAL SUBUNIT PROTEIN UL15M"/>
    <property type="match status" value="1"/>
</dbReference>
<feature type="region of interest" description="Disordered" evidence="4">
    <location>
        <begin position="231"/>
        <end position="258"/>
    </location>
</feature>
<dbReference type="STRING" id="1382522.W6MX22"/>
<evidence type="ECO:0000256" key="1">
    <source>
        <dbReference type="ARBA" id="ARBA00007320"/>
    </source>
</evidence>
<dbReference type="GO" id="GO:0005762">
    <property type="term" value="C:mitochondrial large ribosomal subunit"/>
    <property type="evidence" value="ECO:0007669"/>
    <property type="project" value="EnsemblFungi"/>
</dbReference>
<dbReference type="GO" id="GO:0003735">
    <property type="term" value="F:structural constituent of ribosome"/>
    <property type="evidence" value="ECO:0007669"/>
    <property type="project" value="EnsemblFungi"/>
</dbReference>
<keyword evidence="2" id="KW-0689">Ribosomal protein</keyword>
<sequence length="295" mass="32599">MLARLGLSLGVRSRPAFVVLNTPVRSVSLLAKLHPSVGSFKNDRRVGRGPASGRGKTSTRGQKGQKARGNVKPWFEGGQTPIHKLFPKRGFYRHNKREYNEVKLLRIAEYYRSGLLKLEDGEVLTMRKMKQCGLVSGPMKDGVAILGNGKAEYDLPISIEASKASFAAIRAIERAGGKFVAKFFSTSLGYRAHHAPRWFVRERGYLPIQAKPIARRDILFYSDEARRGYMSDVEPPKITRKRSQKKDGSGDQSKGAPVLTALESQLQSTLSNDASKGSADAFLSNKVLSFSDLSK</sequence>
<organism evidence="6 7">
    <name type="scientific">Kuraishia capsulata CBS 1993</name>
    <dbReference type="NCBI Taxonomy" id="1382522"/>
    <lineage>
        <taxon>Eukaryota</taxon>
        <taxon>Fungi</taxon>
        <taxon>Dikarya</taxon>
        <taxon>Ascomycota</taxon>
        <taxon>Saccharomycotina</taxon>
        <taxon>Pichiomycetes</taxon>
        <taxon>Pichiales</taxon>
        <taxon>Pichiaceae</taxon>
        <taxon>Kuraishia</taxon>
    </lineage>
</organism>
<dbReference type="InterPro" id="IPR021131">
    <property type="entry name" value="Ribosomal_uL15/eL18"/>
</dbReference>
<reference evidence="6" key="1">
    <citation type="submission" date="2013-12" db="EMBL/GenBank/DDBJ databases">
        <authorList>
            <person name="Genoscope - CEA"/>
        </authorList>
    </citation>
    <scope>NUCLEOTIDE SEQUENCE</scope>
    <source>
        <strain evidence="6">CBS 1993</strain>
    </source>
</reference>
<evidence type="ECO:0000256" key="2">
    <source>
        <dbReference type="ARBA" id="ARBA00022980"/>
    </source>
</evidence>
<dbReference type="OrthoDB" id="361383at2759"/>
<dbReference type="GO" id="GO:0006412">
    <property type="term" value="P:translation"/>
    <property type="evidence" value="ECO:0007669"/>
    <property type="project" value="InterPro"/>
</dbReference>
<reference evidence="6" key="2">
    <citation type="submission" date="2014-02" db="EMBL/GenBank/DDBJ databases">
        <title>Complete DNA sequence of /Kuraishia capsulata/ illustrates novel genomic features among budding yeasts (/Saccharomycotina/).</title>
        <authorList>
            <person name="Morales L."/>
            <person name="Noel B."/>
            <person name="Porcel B."/>
            <person name="Marcet-Houben M."/>
            <person name="Hullo M-F."/>
            <person name="Sacerdot C."/>
            <person name="Tekaia F."/>
            <person name="Leh-Louis V."/>
            <person name="Despons L."/>
            <person name="Khanna V."/>
            <person name="Aury J-M."/>
            <person name="Barbe V."/>
            <person name="Couloux A."/>
            <person name="Labadie K."/>
            <person name="Pelletier E."/>
            <person name="Souciet J-L."/>
            <person name="Boekhout T."/>
            <person name="Gabaldon T."/>
            <person name="Wincker P."/>
            <person name="Dujon B."/>
        </authorList>
    </citation>
    <scope>NUCLEOTIDE SEQUENCE</scope>
    <source>
        <strain evidence="6">CBS 1993</strain>
    </source>
</reference>
<keyword evidence="3" id="KW-0687">Ribonucleoprotein</keyword>
<gene>
    <name evidence="6" type="ORF">KUCA_T00004121001</name>
</gene>
<dbReference type="EMBL" id="HG793129">
    <property type="protein sequence ID" value="CDK28140.1"/>
    <property type="molecule type" value="Genomic_DNA"/>
</dbReference>
<dbReference type="AlphaFoldDB" id="W6MX22"/>
<dbReference type="InterPro" id="IPR030878">
    <property type="entry name" value="Ribosomal_uL15"/>
</dbReference>
<dbReference type="InterPro" id="IPR036227">
    <property type="entry name" value="Ribosomal_uL15/eL18_sf"/>
</dbReference>
<accession>W6MX22</accession>
<dbReference type="HOGENOM" id="CLU_055188_5_1_1"/>
<dbReference type="Proteomes" id="UP000019384">
    <property type="component" value="Unassembled WGS sequence"/>
</dbReference>
<evidence type="ECO:0000256" key="4">
    <source>
        <dbReference type="SAM" id="MobiDB-lite"/>
    </source>
</evidence>
<dbReference type="GeneID" id="34521518"/>
<dbReference type="InterPro" id="IPR005749">
    <property type="entry name" value="Ribosomal_uL15_bac-type"/>
</dbReference>
<dbReference type="NCBIfam" id="TIGR01071">
    <property type="entry name" value="rplO_bact"/>
    <property type="match status" value="1"/>
</dbReference>
<feature type="region of interest" description="Disordered" evidence="4">
    <location>
        <begin position="40"/>
        <end position="73"/>
    </location>
</feature>
<evidence type="ECO:0000313" key="7">
    <source>
        <dbReference type="Proteomes" id="UP000019384"/>
    </source>
</evidence>
<feature type="domain" description="Large ribosomal subunit protein uL15/eL18" evidence="5">
    <location>
        <begin position="102"/>
        <end position="179"/>
    </location>
</feature>
<evidence type="ECO:0000313" key="6">
    <source>
        <dbReference type="EMBL" id="CDK28140.1"/>
    </source>
</evidence>
<comment type="similarity">
    <text evidence="1">Belongs to the universal ribosomal protein uL15 family.</text>
</comment>